<comment type="similarity">
    <text evidence="1">Belongs to the class-I pyridoxal-phosphate-dependent aminotransferase family.</text>
</comment>
<proteinExistence type="inferred from homology"/>
<keyword evidence="5" id="KW-1185">Reference proteome</keyword>
<dbReference type="InterPro" id="IPR004839">
    <property type="entry name" value="Aminotransferase_I/II_large"/>
</dbReference>
<dbReference type="GO" id="GO:0006520">
    <property type="term" value="P:amino acid metabolic process"/>
    <property type="evidence" value="ECO:0007669"/>
    <property type="project" value="TreeGrafter"/>
</dbReference>
<dbReference type="RefSeq" id="XP_002771544.1">
    <property type="nucleotide sequence ID" value="XM_002771498.1"/>
</dbReference>
<dbReference type="PANTHER" id="PTHR43795">
    <property type="entry name" value="BIFUNCTIONAL ASPARTATE AMINOTRANSFERASE AND GLUTAMATE/ASPARTATE-PREPHENATE AMINOTRANSFERASE-RELATED"/>
    <property type="match status" value="1"/>
</dbReference>
<organism evidence="5">
    <name type="scientific">Perkinsus marinus (strain ATCC 50983 / TXsc)</name>
    <dbReference type="NCBI Taxonomy" id="423536"/>
    <lineage>
        <taxon>Eukaryota</taxon>
        <taxon>Sar</taxon>
        <taxon>Alveolata</taxon>
        <taxon>Perkinsozoa</taxon>
        <taxon>Perkinsea</taxon>
        <taxon>Perkinsida</taxon>
        <taxon>Perkinsidae</taxon>
        <taxon>Perkinsus</taxon>
    </lineage>
</organism>
<keyword evidence="2" id="KW-0663">Pyridoxal phosphate</keyword>
<feature type="domain" description="Aminotransferase class I/classII large" evidence="3">
    <location>
        <begin position="32"/>
        <end position="395"/>
    </location>
</feature>
<evidence type="ECO:0000313" key="4">
    <source>
        <dbReference type="EMBL" id="EER03360.1"/>
    </source>
</evidence>
<dbReference type="AlphaFoldDB" id="C5LIF7"/>
<dbReference type="InterPro" id="IPR015421">
    <property type="entry name" value="PyrdxlP-dep_Trfase_major"/>
</dbReference>
<reference evidence="4 5" key="1">
    <citation type="submission" date="2008-07" db="EMBL/GenBank/DDBJ databases">
        <authorList>
            <person name="El-Sayed N."/>
            <person name="Caler E."/>
            <person name="Inman J."/>
            <person name="Amedeo P."/>
            <person name="Hass B."/>
            <person name="Wortman J."/>
        </authorList>
    </citation>
    <scope>NUCLEOTIDE SEQUENCE [LARGE SCALE GENOMIC DNA]</scope>
    <source>
        <strain evidence="5">ATCC 50983 / TXsc</strain>
    </source>
</reference>
<evidence type="ECO:0000256" key="1">
    <source>
        <dbReference type="ARBA" id="ARBA00007441"/>
    </source>
</evidence>
<dbReference type="GO" id="GO:0030170">
    <property type="term" value="F:pyridoxal phosphate binding"/>
    <property type="evidence" value="ECO:0007669"/>
    <property type="project" value="InterPro"/>
</dbReference>
<dbReference type="InterPro" id="IPR004838">
    <property type="entry name" value="NHTrfase_class1_PyrdxlP-BS"/>
</dbReference>
<dbReference type="OrthoDB" id="410912at2759"/>
<dbReference type="InterPro" id="IPR015424">
    <property type="entry name" value="PyrdxlP-dep_Trfase"/>
</dbReference>
<evidence type="ECO:0000313" key="5">
    <source>
        <dbReference type="Proteomes" id="UP000007800"/>
    </source>
</evidence>
<evidence type="ECO:0000256" key="2">
    <source>
        <dbReference type="ARBA" id="ARBA00022898"/>
    </source>
</evidence>
<dbReference type="SUPFAM" id="SSF53383">
    <property type="entry name" value="PLP-dependent transferases"/>
    <property type="match status" value="1"/>
</dbReference>
<dbReference type="EMBL" id="GG682243">
    <property type="protein sequence ID" value="EER03360.1"/>
    <property type="molecule type" value="Genomic_DNA"/>
</dbReference>
<gene>
    <name evidence="4" type="ORF">Pmar_PMAR014578</name>
</gene>
<dbReference type="Gene3D" id="3.90.1150.10">
    <property type="entry name" value="Aspartate Aminotransferase, domain 1"/>
    <property type="match status" value="1"/>
</dbReference>
<dbReference type="Gene3D" id="3.80.10.10">
    <property type="entry name" value="Ribonuclease Inhibitor"/>
    <property type="match status" value="1"/>
</dbReference>
<dbReference type="InterPro" id="IPR050478">
    <property type="entry name" value="Ethylene_sulfur-biosynth"/>
</dbReference>
<dbReference type="Proteomes" id="UP000007800">
    <property type="component" value="Unassembled WGS sequence"/>
</dbReference>
<dbReference type="InterPro" id="IPR032675">
    <property type="entry name" value="LRR_dom_sf"/>
</dbReference>
<sequence>MCVAENSSMEEMLKARFKEILADMSSSKSFPTRELFMYGDMSGMNTLKTAVAEAVEHFLAPPVDGMVRVGVTADDVIAITNGCGPAMNLISFCLGDGDGTDCFLTTKPLYPVFLLDCEKEAGVRVVPSVKTSMETSFEITRSALEQGYESSVAEGLKPKALLTVNPGNPSGRVATADELRTIRNWCGEKDIWWISDEIYGCAVHDDSERPHISALNLPLLPGDLDPPTLVLWGLSKDLGLSGMRVGFCLGLPRQRHDPSVVTLKKAAQSSYNMFAAVSPLTQWFTEKLLGDQHWMTAYLSEYRKVLTECKKLICQGLEGLGIPFYQPDGSIFIWADFSEFLTPDDSRGDSNALFDKLCDEPYKIIPSPGDSFFGPPGGMRFCYMWMAKPQQACQELVRRLSLFVACNRRKDVIGDELGTIEVIQEVSQGPPTPKGSFDPKMLSDMSTSPYPEYLLPWSLPVVMQVVPLPPQGLINTSSQFELGTGVRWLGSGELKIEMAGAWAGTEGKWRFIAISRWLEWLDASYLGTWPWESRPLLLDMDLSRNDLTDEEFKWILLHLDRGPANVQRLRASFNQLTEKCVDALVGMLDIGNKRRIAELHLNGNFIGNRGVSAVLTAVATSLRHQHGSAGVHELPPLWLRVDDNSTDCEAELVSSIFQPGEYCMATLPASCTPDICGNGALVHLFNFGRQELPTGS</sequence>
<dbReference type="Gene3D" id="3.40.640.10">
    <property type="entry name" value="Type I PLP-dependent aspartate aminotransferase-like (Major domain)"/>
    <property type="match status" value="1"/>
</dbReference>
<evidence type="ECO:0000259" key="3">
    <source>
        <dbReference type="Pfam" id="PF00155"/>
    </source>
</evidence>
<dbReference type="Pfam" id="PF00155">
    <property type="entry name" value="Aminotran_1_2"/>
    <property type="match status" value="1"/>
</dbReference>
<name>C5LIF7_PERM5</name>
<dbReference type="PANTHER" id="PTHR43795:SF39">
    <property type="entry name" value="AMINOTRANSFERASE CLASS I_CLASSII DOMAIN-CONTAINING PROTEIN"/>
    <property type="match status" value="1"/>
</dbReference>
<dbReference type="GO" id="GO:0008483">
    <property type="term" value="F:transaminase activity"/>
    <property type="evidence" value="ECO:0007669"/>
    <property type="project" value="TreeGrafter"/>
</dbReference>
<dbReference type="CDD" id="cd00609">
    <property type="entry name" value="AAT_like"/>
    <property type="match status" value="1"/>
</dbReference>
<dbReference type="InParanoid" id="C5LIF7"/>
<dbReference type="SUPFAM" id="SSF52047">
    <property type="entry name" value="RNI-like"/>
    <property type="match status" value="1"/>
</dbReference>
<dbReference type="GeneID" id="9047448"/>
<protein>
    <submittedName>
        <fullName evidence="4">1-aminocyclopropane-1-carboxylate synthase CMA101, putative</fullName>
    </submittedName>
</protein>
<dbReference type="InterPro" id="IPR015422">
    <property type="entry name" value="PyrdxlP-dep_Trfase_small"/>
</dbReference>
<dbReference type="PRINTS" id="PR00753">
    <property type="entry name" value="ACCSYNTHASE"/>
</dbReference>
<accession>C5LIF7</accession>
<dbReference type="PROSITE" id="PS00105">
    <property type="entry name" value="AA_TRANSFER_CLASS_1"/>
    <property type="match status" value="1"/>
</dbReference>